<dbReference type="InterPro" id="IPR036397">
    <property type="entry name" value="RNaseH_sf"/>
</dbReference>
<proteinExistence type="inferred from homology"/>
<evidence type="ECO:0000256" key="6">
    <source>
        <dbReference type="ARBA" id="ARBA00023204"/>
    </source>
</evidence>
<comment type="similarity">
    <text evidence="1">Belongs to the RuvC family.</text>
</comment>
<sequence>MTKLIAFDQSTTCTGWCVMEQETGKLVSHGFIKPFGTTDERSIEMIKKIIKLCSVHDVTFVFIEGVQFQKNPVVFEVLAALHGVLRLCLTEKGYFVNSVKAPEWRKRVGIKNKKRADVKEEAIKKVKELYDLDVGEDECEAILFARAFCA</sequence>
<keyword evidence="7" id="KW-0540">Nuclease</keyword>
<gene>
    <name evidence="7" type="ORF">SAMN02745116_02540</name>
</gene>
<reference evidence="7 8" key="1">
    <citation type="submission" date="2017-02" db="EMBL/GenBank/DDBJ databases">
        <authorList>
            <person name="Peterson S.W."/>
        </authorList>
    </citation>
    <scope>NUCLEOTIDE SEQUENCE [LARGE SCALE GENOMIC DNA]</scope>
    <source>
        <strain evidence="7 8">ATCC BAA-1030</strain>
    </source>
</reference>
<dbReference type="Pfam" id="PF02075">
    <property type="entry name" value="RuvC"/>
    <property type="match status" value="1"/>
</dbReference>
<protein>
    <submittedName>
        <fullName evidence="7">Holliday junction resolvasome RuvABC endonuclease subunit</fullName>
    </submittedName>
</protein>
<dbReference type="RefSeq" id="WP_078808422.1">
    <property type="nucleotide sequence ID" value="NZ_FUXI01000045.1"/>
</dbReference>
<dbReference type="InterPro" id="IPR002176">
    <property type="entry name" value="X-over_junc_endoDNase_RuvC"/>
</dbReference>
<keyword evidence="8" id="KW-1185">Reference proteome</keyword>
<evidence type="ECO:0000313" key="8">
    <source>
        <dbReference type="Proteomes" id="UP000190328"/>
    </source>
</evidence>
<dbReference type="SUPFAM" id="SSF53098">
    <property type="entry name" value="Ribonuclease H-like"/>
    <property type="match status" value="1"/>
</dbReference>
<evidence type="ECO:0000256" key="1">
    <source>
        <dbReference type="ARBA" id="ARBA00009518"/>
    </source>
</evidence>
<dbReference type="EMBL" id="FUXI01000045">
    <property type="protein sequence ID" value="SKA13695.1"/>
    <property type="molecule type" value="Genomic_DNA"/>
</dbReference>
<evidence type="ECO:0000256" key="5">
    <source>
        <dbReference type="ARBA" id="ARBA00023172"/>
    </source>
</evidence>
<name>A0A1T4RCJ3_9ENTE</name>
<dbReference type="GO" id="GO:0006310">
    <property type="term" value="P:DNA recombination"/>
    <property type="evidence" value="ECO:0007669"/>
    <property type="project" value="UniProtKB-KW"/>
</dbReference>
<dbReference type="GO" id="GO:0004520">
    <property type="term" value="F:DNA endonuclease activity"/>
    <property type="evidence" value="ECO:0007669"/>
    <property type="project" value="InterPro"/>
</dbReference>
<keyword evidence="5" id="KW-0233">DNA recombination</keyword>
<accession>A0A1T4RCJ3</accession>
<dbReference type="Gene3D" id="3.30.420.10">
    <property type="entry name" value="Ribonuclease H-like superfamily/Ribonuclease H"/>
    <property type="match status" value="1"/>
</dbReference>
<organism evidence="7 8">
    <name type="scientific">Pilibacter termitis</name>
    <dbReference type="NCBI Taxonomy" id="263852"/>
    <lineage>
        <taxon>Bacteria</taxon>
        <taxon>Bacillati</taxon>
        <taxon>Bacillota</taxon>
        <taxon>Bacilli</taxon>
        <taxon>Lactobacillales</taxon>
        <taxon>Enterococcaceae</taxon>
        <taxon>Pilibacter</taxon>
    </lineage>
</organism>
<dbReference type="InterPro" id="IPR012337">
    <property type="entry name" value="RNaseH-like_sf"/>
</dbReference>
<keyword evidence="4" id="KW-0238">DNA-binding</keyword>
<dbReference type="GO" id="GO:0006281">
    <property type="term" value="P:DNA repair"/>
    <property type="evidence" value="ECO:0007669"/>
    <property type="project" value="UniProtKB-KW"/>
</dbReference>
<dbReference type="OrthoDB" id="2199467at2"/>
<evidence type="ECO:0000256" key="4">
    <source>
        <dbReference type="ARBA" id="ARBA00023125"/>
    </source>
</evidence>
<evidence type="ECO:0000256" key="2">
    <source>
        <dbReference type="ARBA" id="ARBA00022763"/>
    </source>
</evidence>
<dbReference type="GO" id="GO:0003677">
    <property type="term" value="F:DNA binding"/>
    <property type="evidence" value="ECO:0007669"/>
    <property type="project" value="UniProtKB-KW"/>
</dbReference>
<keyword evidence="7" id="KW-0378">Hydrolase</keyword>
<evidence type="ECO:0000313" key="7">
    <source>
        <dbReference type="EMBL" id="SKA13695.1"/>
    </source>
</evidence>
<evidence type="ECO:0000256" key="3">
    <source>
        <dbReference type="ARBA" id="ARBA00022842"/>
    </source>
</evidence>
<dbReference type="Proteomes" id="UP000190328">
    <property type="component" value="Unassembled WGS sequence"/>
</dbReference>
<keyword evidence="7" id="KW-0255">Endonuclease</keyword>
<dbReference type="AlphaFoldDB" id="A0A1T4RCJ3"/>
<dbReference type="STRING" id="263852.SAMN02745116_02540"/>
<keyword evidence="3" id="KW-0460">Magnesium</keyword>
<keyword evidence="2" id="KW-0227">DNA damage</keyword>
<keyword evidence="6" id="KW-0234">DNA repair</keyword>